<evidence type="ECO:0000313" key="6">
    <source>
        <dbReference type="EMBL" id="CAH3145572.1"/>
    </source>
</evidence>
<dbReference type="GO" id="GO:0016020">
    <property type="term" value="C:membrane"/>
    <property type="evidence" value="ECO:0007669"/>
    <property type="project" value="UniProtKB-SubCell"/>
</dbReference>
<evidence type="ECO:0000256" key="4">
    <source>
        <dbReference type="ARBA" id="ARBA00023136"/>
    </source>
</evidence>
<reference evidence="6 7" key="1">
    <citation type="submission" date="2022-05" db="EMBL/GenBank/DDBJ databases">
        <authorList>
            <consortium name="Genoscope - CEA"/>
            <person name="William W."/>
        </authorList>
    </citation>
    <scope>NUCLEOTIDE SEQUENCE [LARGE SCALE GENOMIC DNA]</scope>
</reference>
<comment type="caution">
    <text evidence="6">The sequence shown here is derived from an EMBL/GenBank/DDBJ whole genome shotgun (WGS) entry which is preliminary data.</text>
</comment>
<dbReference type="SMART" id="SM00207">
    <property type="entry name" value="TNF"/>
    <property type="match status" value="1"/>
</dbReference>
<keyword evidence="3" id="KW-0202">Cytokine</keyword>
<dbReference type="Pfam" id="PF00229">
    <property type="entry name" value="TNF"/>
    <property type="match status" value="1"/>
</dbReference>
<evidence type="ECO:0000313" key="7">
    <source>
        <dbReference type="Proteomes" id="UP001159428"/>
    </source>
</evidence>
<comment type="similarity">
    <text evidence="2">Belongs to the tumor necrosis factor family.</text>
</comment>
<dbReference type="SUPFAM" id="SSF49842">
    <property type="entry name" value="TNF-like"/>
    <property type="match status" value="1"/>
</dbReference>
<evidence type="ECO:0000256" key="3">
    <source>
        <dbReference type="ARBA" id="ARBA00022514"/>
    </source>
</evidence>
<comment type="subcellular location">
    <subcellularLocation>
        <location evidence="1">Membrane</location>
    </subcellularLocation>
</comment>
<accession>A0AAU9XG25</accession>
<feature type="domain" description="THD" evidence="5">
    <location>
        <begin position="14"/>
        <end position="133"/>
    </location>
</feature>
<dbReference type="Gene3D" id="2.60.120.40">
    <property type="match status" value="2"/>
</dbReference>
<dbReference type="Proteomes" id="UP001159428">
    <property type="component" value="Unassembled WGS sequence"/>
</dbReference>
<gene>
    <name evidence="6" type="ORF">PMEA_00022643</name>
</gene>
<evidence type="ECO:0000256" key="1">
    <source>
        <dbReference type="ARBA" id="ARBA00004370"/>
    </source>
</evidence>
<dbReference type="PANTHER" id="PTHR11471:SF13">
    <property type="entry name" value="TNF FAMILY PROFILE DOMAIN-CONTAINING PROTEIN"/>
    <property type="match status" value="1"/>
</dbReference>
<organism evidence="6 7">
    <name type="scientific">Pocillopora meandrina</name>
    <dbReference type="NCBI Taxonomy" id="46732"/>
    <lineage>
        <taxon>Eukaryota</taxon>
        <taxon>Metazoa</taxon>
        <taxon>Cnidaria</taxon>
        <taxon>Anthozoa</taxon>
        <taxon>Hexacorallia</taxon>
        <taxon>Scleractinia</taxon>
        <taxon>Astrocoeniina</taxon>
        <taxon>Pocilloporidae</taxon>
        <taxon>Pocillopora</taxon>
    </lineage>
</organism>
<proteinExistence type="inferred from homology"/>
<name>A0AAU9XG25_9CNID</name>
<dbReference type="PANTHER" id="PTHR11471">
    <property type="entry name" value="TUMOR NECROSIS FACTOR FAMILY MEMBER"/>
    <property type="match status" value="1"/>
</dbReference>
<dbReference type="InterPro" id="IPR006052">
    <property type="entry name" value="TNF_dom"/>
</dbReference>
<dbReference type="GO" id="GO:0005125">
    <property type="term" value="F:cytokine activity"/>
    <property type="evidence" value="ECO:0007669"/>
    <property type="project" value="UniProtKB-KW"/>
</dbReference>
<dbReference type="GO" id="GO:0005615">
    <property type="term" value="C:extracellular space"/>
    <property type="evidence" value="ECO:0007669"/>
    <property type="project" value="UniProtKB-KW"/>
</dbReference>
<dbReference type="InterPro" id="IPR008983">
    <property type="entry name" value="Tumour_necrosis_fac-like_dom"/>
</dbReference>
<evidence type="ECO:0000259" key="5">
    <source>
        <dbReference type="PROSITE" id="PS50049"/>
    </source>
</evidence>
<evidence type="ECO:0000256" key="2">
    <source>
        <dbReference type="ARBA" id="ARBA00008670"/>
    </source>
</evidence>
<keyword evidence="4" id="KW-0472">Membrane</keyword>
<sequence length="133" mass="14889">MPTNSTLLYLQSKVYAHIEAINKGKVSYQAGQVMKDWTLANAFSQQSGGMRYRNGQLCVPTAGPYYIYAQLYFHTKGRVEIRKNNKKVTMLQPAEGTGGVFLLRKGDVISLHSNDNVVIYMSSAHTYFGAFLI</sequence>
<dbReference type="GO" id="GO:0005164">
    <property type="term" value="F:tumor necrosis factor receptor binding"/>
    <property type="evidence" value="ECO:0007669"/>
    <property type="project" value="InterPro"/>
</dbReference>
<dbReference type="GO" id="GO:0006955">
    <property type="term" value="P:immune response"/>
    <property type="evidence" value="ECO:0007669"/>
    <property type="project" value="InterPro"/>
</dbReference>
<dbReference type="AlphaFoldDB" id="A0AAU9XG25"/>
<keyword evidence="7" id="KW-1185">Reference proteome</keyword>
<protein>
    <recommendedName>
        <fullName evidence="5">THD domain-containing protein</fullName>
    </recommendedName>
</protein>
<dbReference type="PROSITE" id="PS50049">
    <property type="entry name" value="THD_2"/>
    <property type="match status" value="1"/>
</dbReference>
<dbReference type="EMBL" id="CALNXJ010000040">
    <property type="protein sequence ID" value="CAH3145572.1"/>
    <property type="molecule type" value="Genomic_DNA"/>
</dbReference>